<gene>
    <name evidence="2" type="ORF">SFB21_1848</name>
</gene>
<protein>
    <recommendedName>
        <fullName evidence="1">Anti-bacteriophage protein A/HamA C-terminal domain-containing protein</fullName>
    </recommendedName>
</protein>
<name>A0A811GBF9_9GAMM</name>
<sequence>MKVYKKERLAPNIELHVMHIGEFDNEYIKIIDEEIVKICEGYSRSTIEEVKNRLLEYLKTKDLRGQQGAISEFLIHLFLNNNNYKQDCLFFNLEDGSAKKGFDGVYSKNDEIFLVESKSGGCLTKNISHLNKIRESYSGLEQYLTGKSHRRDGNPWINAYNHANQRDVKSKDNIIDKIWQLRKDFQNGIFSQVQDFNLVPCSTIYLNGEWSNLWSDNLLQEKAKLIGLKGKTIKILSITNEDISNFIKYLEVK</sequence>
<reference evidence="2 3" key="1">
    <citation type="submission" date="2020-02" db="EMBL/GenBank/DDBJ databases">
        <authorList>
            <person name="Chaudhuri R."/>
        </authorList>
    </citation>
    <scope>NUCLEOTIDE SEQUENCE [LARGE SCALE GENOMIC DNA]</scope>
    <source>
        <strain evidence="2">SFB21</strain>
    </source>
</reference>
<evidence type="ECO:0000259" key="1">
    <source>
        <dbReference type="Pfam" id="PF08878"/>
    </source>
</evidence>
<feature type="domain" description="Anti-bacteriophage protein A/HamA C-terminal" evidence="1">
    <location>
        <begin position="33"/>
        <end position="149"/>
    </location>
</feature>
<evidence type="ECO:0000313" key="2">
    <source>
        <dbReference type="EMBL" id="CAB1216053.1"/>
    </source>
</evidence>
<comment type="caution">
    <text evidence="2">The sequence shown here is derived from an EMBL/GenBank/DDBJ whole genome shotgun (WGS) entry which is preliminary data.</text>
</comment>
<organism evidence="2 3">
    <name type="scientific">Acinetobacter bouvetii</name>
    <dbReference type="NCBI Taxonomy" id="202951"/>
    <lineage>
        <taxon>Bacteria</taxon>
        <taxon>Pseudomonadati</taxon>
        <taxon>Pseudomonadota</taxon>
        <taxon>Gammaproteobacteria</taxon>
        <taxon>Moraxellales</taxon>
        <taxon>Moraxellaceae</taxon>
        <taxon>Acinetobacter</taxon>
    </lineage>
</organism>
<dbReference type="Pfam" id="PF08878">
    <property type="entry name" value="HamA"/>
    <property type="match status" value="1"/>
</dbReference>
<evidence type="ECO:0000313" key="3">
    <source>
        <dbReference type="Proteomes" id="UP000489961"/>
    </source>
</evidence>
<dbReference type="AlphaFoldDB" id="A0A811GBF9"/>
<dbReference type="RefSeq" id="WP_174559733.1">
    <property type="nucleotide sequence ID" value="NZ_CADDTS010000032.1"/>
</dbReference>
<dbReference type="EMBL" id="CADDTS010000032">
    <property type="protein sequence ID" value="CAB1216053.1"/>
    <property type="molecule type" value="Genomic_DNA"/>
</dbReference>
<dbReference type="Proteomes" id="UP000489961">
    <property type="component" value="Unassembled WGS sequence"/>
</dbReference>
<proteinExistence type="predicted"/>
<accession>A0A811GBF9</accession>
<dbReference type="InterPro" id="IPR014976">
    <property type="entry name" value="AbpA_HamA_C"/>
</dbReference>